<dbReference type="InterPro" id="IPR050910">
    <property type="entry name" value="JMJD6_ArgDemeth/LysHydrox"/>
</dbReference>
<dbReference type="SUPFAM" id="SSF51197">
    <property type="entry name" value="Clavaminate synthase-like"/>
    <property type="match status" value="1"/>
</dbReference>
<evidence type="ECO:0000256" key="3">
    <source>
        <dbReference type="ARBA" id="ARBA00023002"/>
    </source>
</evidence>
<dbReference type="GO" id="GO:0000987">
    <property type="term" value="F:cis-regulatory region sequence-specific DNA binding"/>
    <property type="evidence" value="ECO:0007669"/>
    <property type="project" value="TreeGrafter"/>
</dbReference>
<evidence type="ECO:0000256" key="4">
    <source>
        <dbReference type="ARBA" id="ARBA00023004"/>
    </source>
</evidence>
<keyword evidence="4" id="KW-0408">Iron</keyword>
<dbReference type="InterPro" id="IPR036047">
    <property type="entry name" value="F-box-like_dom_sf"/>
</dbReference>
<evidence type="ECO:0000313" key="9">
    <source>
        <dbReference type="Proteomes" id="UP001211907"/>
    </source>
</evidence>
<keyword evidence="5" id="KW-0539">Nucleus</keyword>
<evidence type="ECO:0000256" key="2">
    <source>
        <dbReference type="ARBA" id="ARBA00022723"/>
    </source>
</evidence>
<gene>
    <name evidence="8" type="ORF">HK100_006620</name>
</gene>
<dbReference type="Gene3D" id="2.60.120.650">
    <property type="entry name" value="Cupin"/>
    <property type="match status" value="1"/>
</dbReference>
<keyword evidence="2" id="KW-0479">Metal-binding</keyword>
<feature type="compositionally biased region" description="Polar residues" evidence="6">
    <location>
        <begin position="1"/>
        <end position="10"/>
    </location>
</feature>
<organism evidence="8 9">
    <name type="scientific">Physocladia obscura</name>
    <dbReference type="NCBI Taxonomy" id="109957"/>
    <lineage>
        <taxon>Eukaryota</taxon>
        <taxon>Fungi</taxon>
        <taxon>Fungi incertae sedis</taxon>
        <taxon>Chytridiomycota</taxon>
        <taxon>Chytridiomycota incertae sedis</taxon>
        <taxon>Chytridiomycetes</taxon>
        <taxon>Chytridiales</taxon>
        <taxon>Chytriomycetaceae</taxon>
        <taxon>Physocladia</taxon>
    </lineage>
</organism>
<dbReference type="Pfam" id="PF13621">
    <property type="entry name" value="Cupin_8"/>
    <property type="match status" value="1"/>
</dbReference>
<dbReference type="PANTHER" id="PTHR12480">
    <property type="entry name" value="ARGININE DEMETHYLASE AND LYSYL-HYDROXYLASE JMJD"/>
    <property type="match status" value="1"/>
</dbReference>
<comment type="subcellular location">
    <subcellularLocation>
        <location evidence="1">Nucleus</location>
    </subcellularLocation>
</comment>
<dbReference type="FunFam" id="2.60.120.650:FF:000045">
    <property type="entry name" value="F-box protein At1g78280"/>
    <property type="match status" value="1"/>
</dbReference>
<keyword evidence="9" id="KW-1185">Reference proteome</keyword>
<dbReference type="AlphaFoldDB" id="A0AAD5XCJ4"/>
<dbReference type="SUPFAM" id="SSF81383">
    <property type="entry name" value="F-box domain"/>
    <property type="match status" value="1"/>
</dbReference>
<reference evidence="8" key="1">
    <citation type="submission" date="2020-05" db="EMBL/GenBank/DDBJ databases">
        <title>Phylogenomic resolution of chytrid fungi.</title>
        <authorList>
            <person name="Stajich J.E."/>
            <person name="Amses K."/>
            <person name="Simmons R."/>
            <person name="Seto K."/>
            <person name="Myers J."/>
            <person name="Bonds A."/>
            <person name="Quandt C.A."/>
            <person name="Barry K."/>
            <person name="Liu P."/>
            <person name="Grigoriev I."/>
            <person name="Longcore J.E."/>
            <person name="James T.Y."/>
        </authorList>
    </citation>
    <scope>NUCLEOTIDE SEQUENCE</scope>
    <source>
        <strain evidence="8">JEL0513</strain>
    </source>
</reference>
<evidence type="ECO:0000259" key="7">
    <source>
        <dbReference type="PROSITE" id="PS51184"/>
    </source>
</evidence>
<protein>
    <recommendedName>
        <fullName evidence="7">JmjC domain-containing protein</fullName>
    </recommendedName>
</protein>
<evidence type="ECO:0000256" key="1">
    <source>
        <dbReference type="ARBA" id="ARBA00004123"/>
    </source>
</evidence>
<evidence type="ECO:0000256" key="5">
    <source>
        <dbReference type="ARBA" id="ARBA00023242"/>
    </source>
</evidence>
<feature type="domain" description="JmjC" evidence="7">
    <location>
        <begin position="275"/>
        <end position="436"/>
    </location>
</feature>
<keyword evidence="3" id="KW-0560">Oxidoreductase</keyword>
<sequence length="528" mass="58750">MTTETSTQTVVEREAKRRRVHHSRTDVSRVRSVFGLARPHPLGVRPLGNALLLGRRGRADSRKCLGRLAALPDALLAALIADSALLGDADVARLGAACRALYAFAGADDVWRARCIARFGGFGAAGFGASWRSTFRQNLSRRDSPECPVDVDTAFCSDLLFSAWRCAAVPLQPLCRVATDNIARRTNLSLADFVKEFDQPAIPVILSDVVPNWPAYTKWSMPYLKATVGDVVFRAESVDLPFNSYATYAERCNNNNCSNYFFEEAPLYLFDKHFAERTNLSDDFSVPPYFSQDLFKLLGQNERPDYRWIIIGPARSGSTFHLDPNSTSAWNAVITGAKKWILFPPNCVPPGVFPSKDGSEVVTPISLAEWFLNHYDDIQSCPVKPIECVCRAGEILYVPRGWWHCVMNLEESIAITQNFVNECNLEQVLNFIRTKPDQISGYGSGPGAVDLCNTLYDRFSNALQTTEEFKYAVEKELQSSETREVSFENKTKLCKAAGEGLSSLFSSTSSSLHQDLEQETASSFRFGF</sequence>
<dbReference type="Proteomes" id="UP001211907">
    <property type="component" value="Unassembled WGS sequence"/>
</dbReference>
<dbReference type="GO" id="GO:0005634">
    <property type="term" value="C:nucleus"/>
    <property type="evidence" value="ECO:0007669"/>
    <property type="project" value="UniProtKB-SubCell"/>
</dbReference>
<dbReference type="GO" id="GO:0046872">
    <property type="term" value="F:metal ion binding"/>
    <property type="evidence" value="ECO:0007669"/>
    <property type="project" value="UniProtKB-KW"/>
</dbReference>
<dbReference type="PROSITE" id="PS51184">
    <property type="entry name" value="JMJC"/>
    <property type="match status" value="1"/>
</dbReference>
<dbReference type="GO" id="GO:0016491">
    <property type="term" value="F:oxidoreductase activity"/>
    <property type="evidence" value="ECO:0007669"/>
    <property type="project" value="UniProtKB-KW"/>
</dbReference>
<accession>A0AAD5XCJ4</accession>
<evidence type="ECO:0000313" key="8">
    <source>
        <dbReference type="EMBL" id="KAJ3093418.1"/>
    </source>
</evidence>
<feature type="region of interest" description="Disordered" evidence="6">
    <location>
        <begin position="1"/>
        <end position="22"/>
    </location>
</feature>
<dbReference type="EMBL" id="JADGJH010003076">
    <property type="protein sequence ID" value="KAJ3093418.1"/>
    <property type="molecule type" value="Genomic_DNA"/>
</dbReference>
<evidence type="ECO:0000256" key="6">
    <source>
        <dbReference type="SAM" id="MobiDB-lite"/>
    </source>
</evidence>
<proteinExistence type="predicted"/>
<name>A0AAD5XCJ4_9FUNG</name>
<dbReference type="PANTHER" id="PTHR12480:SF21">
    <property type="entry name" value="JMJC DOMAIN-CONTAINING PROTEIN 8"/>
    <property type="match status" value="1"/>
</dbReference>
<dbReference type="InterPro" id="IPR003347">
    <property type="entry name" value="JmjC_dom"/>
</dbReference>
<dbReference type="SMART" id="SM00558">
    <property type="entry name" value="JmjC"/>
    <property type="match status" value="1"/>
</dbReference>
<dbReference type="InterPro" id="IPR041667">
    <property type="entry name" value="Cupin_8"/>
</dbReference>
<comment type="caution">
    <text evidence="8">The sequence shown here is derived from an EMBL/GenBank/DDBJ whole genome shotgun (WGS) entry which is preliminary data.</text>
</comment>